<dbReference type="Proteomes" id="UP000887226">
    <property type="component" value="Unassembled WGS sequence"/>
</dbReference>
<gene>
    <name evidence="1" type="ORF">BJ878DRAFT_24271</name>
</gene>
<dbReference type="OrthoDB" id="10548699at2759"/>
<dbReference type="EMBL" id="MU254909">
    <property type="protein sequence ID" value="KAG9239813.1"/>
    <property type="molecule type" value="Genomic_DNA"/>
</dbReference>
<reference evidence="1" key="1">
    <citation type="journal article" date="2021" name="IMA Fungus">
        <title>Genomic characterization of three marine fungi, including Emericellopsis atlantica sp. nov. with signatures of a generalist lifestyle and marine biomass degradation.</title>
        <authorList>
            <person name="Hagestad O.C."/>
            <person name="Hou L."/>
            <person name="Andersen J.H."/>
            <person name="Hansen E.H."/>
            <person name="Altermark B."/>
            <person name="Li C."/>
            <person name="Kuhnert E."/>
            <person name="Cox R.J."/>
            <person name="Crous P.W."/>
            <person name="Spatafora J.W."/>
            <person name="Lail K."/>
            <person name="Amirebrahimi M."/>
            <person name="Lipzen A."/>
            <person name="Pangilinan J."/>
            <person name="Andreopoulos W."/>
            <person name="Hayes R.D."/>
            <person name="Ng V."/>
            <person name="Grigoriev I.V."/>
            <person name="Jackson S.A."/>
            <person name="Sutton T.D.S."/>
            <person name="Dobson A.D.W."/>
            <person name="Rama T."/>
        </authorList>
    </citation>
    <scope>NUCLEOTIDE SEQUENCE</scope>
    <source>
        <strain evidence="1">TRa3180A</strain>
    </source>
</reference>
<dbReference type="AlphaFoldDB" id="A0A9P7YTQ2"/>
<keyword evidence="2" id="KW-1185">Reference proteome</keyword>
<evidence type="ECO:0000313" key="2">
    <source>
        <dbReference type="Proteomes" id="UP000887226"/>
    </source>
</evidence>
<protein>
    <submittedName>
        <fullName evidence="1">Uncharacterized protein</fullName>
    </submittedName>
</protein>
<evidence type="ECO:0000313" key="1">
    <source>
        <dbReference type="EMBL" id="KAG9239813.1"/>
    </source>
</evidence>
<accession>A0A9P7YTQ2</accession>
<sequence length="248" mass="27348">MAAFLSTFRSNKSVGKWVETADIDEVLENLSKLFTKDNEAENLSAAVSSIELGNFKKNFKTNFSSTSTELPEELLSFYAGYPFSVAPKPFSRDGLLRAVIFLAGRDRAFSRQQSTTSVTTKEKTVILRGRSEEDRLMLLYRALAGASPTINDVLDVLCLVQPRPNPTIAPLGRDELTPMARKLFGSSDTESICQLNSIPKERFELFAKAVGIQSSVEADVDFEKFASISKSSQGFLKKAAASAEAYFR</sequence>
<proteinExistence type="predicted"/>
<organism evidence="1 2">
    <name type="scientific">Calycina marina</name>
    <dbReference type="NCBI Taxonomy" id="1763456"/>
    <lineage>
        <taxon>Eukaryota</taxon>
        <taxon>Fungi</taxon>
        <taxon>Dikarya</taxon>
        <taxon>Ascomycota</taxon>
        <taxon>Pezizomycotina</taxon>
        <taxon>Leotiomycetes</taxon>
        <taxon>Helotiales</taxon>
        <taxon>Pezizellaceae</taxon>
        <taxon>Calycina</taxon>
    </lineage>
</organism>
<comment type="caution">
    <text evidence="1">The sequence shown here is derived from an EMBL/GenBank/DDBJ whole genome shotgun (WGS) entry which is preliminary data.</text>
</comment>
<name>A0A9P7YTQ2_9HELO</name>